<accession>A0ABQ0EB29</accession>
<proteinExistence type="predicted"/>
<evidence type="ECO:0000313" key="2">
    <source>
        <dbReference type="EMBL" id="GAB1254807.1"/>
    </source>
</evidence>
<organism evidence="2 3">
    <name type="scientific">Desulfovibrio falkowii</name>
    <dbReference type="NCBI Taxonomy" id="3136602"/>
    <lineage>
        <taxon>Bacteria</taxon>
        <taxon>Pseudomonadati</taxon>
        <taxon>Thermodesulfobacteriota</taxon>
        <taxon>Desulfovibrionia</taxon>
        <taxon>Desulfovibrionales</taxon>
        <taxon>Desulfovibrionaceae</taxon>
        <taxon>Desulfovibrio</taxon>
    </lineage>
</organism>
<dbReference type="Proteomes" id="UP001628192">
    <property type="component" value="Unassembled WGS sequence"/>
</dbReference>
<sequence length="337" mass="35387">MKFMMLLPALLLLALGCPAHAASSVEEAAPAGLAPLRLAAPFVPQALPLLHAGESEAFRKAGATAAFTFWRSPEQLRALVANGQADAAVTALPTAAVLARRGVPCRVLAAYAAPLWLVGPTHLAHDGEPPADTFRRLLENAVLLPFGPGNMPELALRMLAAQTGIDCTPRHCGSAMEALNLLRLGQGSVALLPEPSASIATADGEFTQLLDLRDVWATAFPEHPDMAAACLVAVGPVAHDPSLRALLRQSFAQGMRQMADAPESVLAAAAERHMEFNVIRERVPDGGAALLRSASLLTGERGKKAVLFVLQQLHELSPSSVGGALPADDFWDMGHDG</sequence>
<dbReference type="Gene3D" id="3.40.190.10">
    <property type="entry name" value="Periplasmic binding protein-like II"/>
    <property type="match status" value="2"/>
</dbReference>
<reference evidence="2 3" key="1">
    <citation type="journal article" date="2025" name="Int. J. Syst. Evol. Microbiol.">
        <title>Desulfovibrio falkowii sp. nov., Porphyromonas miyakawae sp. nov., Mediterraneibacter flintii sp. nov. and Owariibacterium komagatae gen. nov., sp. nov., isolated from human faeces.</title>
        <authorList>
            <person name="Hamaguchi T."/>
            <person name="Ohara M."/>
            <person name="Hisatomi A."/>
            <person name="Sekiguchi K."/>
            <person name="Takeda J.I."/>
            <person name="Ueyama J."/>
            <person name="Ito M."/>
            <person name="Nishiwaki H."/>
            <person name="Ogi T."/>
            <person name="Hirayama M."/>
            <person name="Ohkuma M."/>
            <person name="Sakamoto M."/>
            <person name="Ohno K."/>
        </authorList>
    </citation>
    <scope>NUCLEOTIDE SEQUENCE [LARGE SCALE GENOMIC DNA]</scope>
    <source>
        <strain evidence="2 3">13CB8C</strain>
    </source>
</reference>
<evidence type="ECO:0008006" key="4">
    <source>
        <dbReference type="Google" id="ProtNLM"/>
    </source>
</evidence>
<protein>
    <recommendedName>
        <fullName evidence="4">ABC transporter substrate-binding protein</fullName>
    </recommendedName>
</protein>
<evidence type="ECO:0000256" key="1">
    <source>
        <dbReference type="SAM" id="SignalP"/>
    </source>
</evidence>
<feature type="signal peptide" evidence="1">
    <location>
        <begin position="1"/>
        <end position="21"/>
    </location>
</feature>
<dbReference type="EMBL" id="BAAFSG010000001">
    <property type="protein sequence ID" value="GAB1254807.1"/>
    <property type="molecule type" value="Genomic_DNA"/>
</dbReference>
<keyword evidence="3" id="KW-1185">Reference proteome</keyword>
<comment type="caution">
    <text evidence="2">The sequence shown here is derived from an EMBL/GenBank/DDBJ whole genome shotgun (WGS) entry which is preliminary data.</text>
</comment>
<dbReference type="PROSITE" id="PS51257">
    <property type="entry name" value="PROKAR_LIPOPROTEIN"/>
    <property type="match status" value="1"/>
</dbReference>
<keyword evidence="1" id="KW-0732">Signal</keyword>
<dbReference type="RefSeq" id="WP_012624069.1">
    <property type="nucleotide sequence ID" value="NZ_BAAFSG010000001.1"/>
</dbReference>
<dbReference type="SUPFAM" id="SSF53850">
    <property type="entry name" value="Periplasmic binding protein-like II"/>
    <property type="match status" value="1"/>
</dbReference>
<evidence type="ECO:0000313" key="3">
    <source>
        <dbReference type="Proteomes" id="UP001628192"/>
    </source>
</evidence>
<feature type="chain" id="PRO_5047162943" description="ABC transporter substrate-binding protein" evidence="1">
    <location>
        <begin position="22"/>
        <end position="337"/>
    </location>
</feature>
<gene>
    <name evidence="2" type="ORF">Defa_22940</name>
</gene>
<name>A0ABQ0EB29_9BACT</name>